<dbReference type="PANTHER" id="PTHR43617">
    <property type="entry name" value="L-AMINO ACID N-ACETYLTRANSFERASE"/>
    <property type="match status" value="1"/>
</dbReference>
<dbReference type="SUPFAM" id="SSF55729">
    <property type="entry name" value="Acyl-CoA N-acyltransferases (Nat)"/>
    <property type="match status" value="1"/>
</dbReference>
<gene>
    <name evidence="2" type="ORF">IEE83_16365</name>
</gene>
<protein>
    <submittedName>
        <fullName evidence="2">GNAT family N-acetyltransferase</fullName>
    </submittedName>
</protein>
<organism evidence="2 3">
    <name type="scientific">Dyadobacter subterraneus</name>
    <dbReference type="NCBI Taxonomy" id="2773304"/>
    <lineage>
        <taxon>Bacteria</taxon>
        <taxon>Pseudomonadati</taxon>
        <taxon>Bacteroidota</taxon>
        <taxon>Cytophagia</taxon>
        <taxon>Cytophagales</taxon>
        <taxon>Spirosomataceae</taxon>
        <taxon>Dyadobacter</taxon>
    </lineage>
</organism>
<dbReference type="Gene3D" id="3.40.630.30">
    <property type="match status" value="1"/>
</dbReference>
<dbReference type="RefSeq" id="WP_194121593.1">
    <property type="nucleotide sequence ID" value="NZ_JACYGY010000001.1"/>
</dbReference>
<dbReference type="InterPro" id="IPR016181">
    <property type="entry name" value="Acyl_CoA_acyltransferase"/>
</dbReference>
<dbReference type="InterPro" id="IPR050276">
    <property type="entry name" value="MshD_Acetyltransferase"/>
</dbReference>
<dbReference type="Proteomes" id="UP000634134">
    <property type="component" value="Unassembled WGS sequence"/>
</dbReference>
<reference evidence="3" key="1">
    <citation type="submission" date="2023-07" db="EMBL/GenBank/DDBJ databases">
        <title>Dyadobacter sp. nov 'subterranea' isolated from contaminted grondwater.</title>
        <authorList>
            <person name="Szabo I."/>
            <person name="Al-Omari J."/>
            <person name="Szerdahelyi S.G."/>
            <person name="Rado J."/>
        </authorList>
    </citation>
    <scope>NUCLEOTIDE SEQUENCE [LARGE SCALE GENOMIC DNA]</scope>
    <source>
        <strain evidence="3">UP-52</strain>
    </source>
</reference>
<dbReference type="EMBL" id="JACYGY010000001">
    <property type="protein sequence ID" value="MBE9463462.1"/>
    <property type="molecule type" value="Genomic_DNA"/>
</dbReference>
<accession>A0ABR9WD87</accession>
<comment type="caution">
    <text evidence="2">The sequence shown here is derived from an EMBL/GenBank/DDBJ whole genome shotgun (WGS) entry which is preliminary data.</text>
</comment>
<feature type="domain" description="N-acetyltransferase" evidence="1">
    <location>
        <begin position="1"/>
        <end position="166"/>
    </location>
</feature>
<evidence type="ECO:0000313" key="3">
    <source>
        <dbReference type="Proteomes" id="UP000634134"/>
    </source>
</evidence>
<dbReference type="InterPro" id="IPR000182">
    <property type="entry name" value="GNAT_dom"/>
</dbReference>
<dbReference type="Pfam" id="PF13420">
    <property type="entry name" value="Acetyltransf_4"/>
    <property type="match status" value="1"/>
</dbReference>
<dbReference type="PROSITE" id="PS51186">
    <property type="entry name" value="GNAT"/>
    <property type="match status" value="1"/>
</dbReference>
<name>A0ABR9WD87_9BACT</name>
<dbReference type="CDD" id="cd04301">
    <property type="entry name" value="NAT_SF"/>
    <property type="match status" value="1"/>
</dbReference>
<sequence>MRIVEITLENNYGYQDFFVDGLKKHSEFFKISPHEQRQGSFPTKATPYSFTLAALDKNENLMGVVSFQLLMEDRKKLAHKGELFRMYVSSENKGKNIGTLLIEHLIARVKAQLPDIEQINLNVATRNETAKKLYTNLGFEHFGTERNAIKFEGKYIDDDYMVLHLKS</sequence>
<proteinExistence type="predicted"/>
<evidence type="ECO:0000313" key="2">
    <source>
        <dbReference type="EMBL" id="MBE9463462.1"/>
    </source>
</evidence>
<keyword evidence="3" id="KW-1185">Reference proteome</keyword>
<evidence type="ECO:0000259" key="1">
    <source>
        <dbReference type="PROSITE" id="PS51186"/>
    </source>
</evidence>